<evidence type="ECO:0000259" key="5">
    <source>
        <dbReference type="PROSITE" id="PS50921"/>
    </source>
</evidence>
<dbReference type="SMART" id="SM01012">
    <property type="entry name" value="ANTAR"/>
    <property type="match status" value="1"/>
</dbReference>
<organism evidence="6 7">
    <name type="scientific">Curtobacterium aurantiacum</name>
    <dbReference type="NCBI Taxonomy" id="3236919"/>
    <lineage>
        <taxon>Bacteria</taxon>
        <taxon>Bacillati</taxon>
        <taxon>Actinomycetota</taxon>
        <taxon>Actinomycetes</taxon>
        <taxon>Micrococcales</taxon>
        <taxon>Microbacteriaceae</taxon>
        <taxon>Curtobacterium</taxon>
    </lineage>
</organism>
<proteinExistence type="predicted"/>
<sequence>MDDAFERALRALRSADIADDQLSGPFALALPMGGVAISTFGALCPSETVSATDEVATRVDEIQFDLSEGPCWTALATDAPVLATDLVQRPNPEWPAFNEAVRREPVGAVFAFPVAFGPFPLGAVDVYVPQPATIEDDTVRQAMTLASAVSRRVLRRALRSIADEDDALLDRSPSSRRVVHQATGVVLAQLDISPEDAYLLLQGHAFARRTTMRRVAEEILDGTVRFEKRGDLIEEVQ</sequence>
<dbReference type="Gene3D" id="1.10.10.10">
    <property type="entry name" value="Winged helix-like DNA-binding domain superfamily/Winged helix DNA-binding domain"/>
    <property type="match status" value="1"/>
</dbReference>
<dbReference type="Pfam" id="PF03861">
    <property type="entry name" value="ANTAR"/>
    <property type="match status" value="1"/>
</dbReference>
<dbReference type="Pfam" id="PF13185">
    <property type="entry name" value="GAF_2"/>
    <property type="match status" value="1"/>
</dbReference>
<dbReference type="SUPFAM" id="SSF52172">
    <property type="entry name" value="CheY-like"/>
    <property type="match status" value="1"/>
</dbReference>
<keyword evidence="4" id="KW-0804">Transcription</keyword>
<gene>
    <name evidence="6" type="ORF">KK097_09910</name>
</gene>
<evidence type="ECO:0000256" key="2">
    <source>
        <dbReference type="ARBA" id="ARBA00022777"/>
    </source>
</evidence>
<evidence type="ECO:0000256" key="1">
    <source>
        <dbReference type="ARBA" id="ARBA00022679"/>
    </source>
</evidence>
<dbReference type="InterPro" id="IPR005561">
    <property type="entry name" value="ANTAR"/>
</dbReference>
<evidence type="ECO:0000313" key="6">
    <source>
        <dbReference type="EMBL" id="MBT1588125.1"/>
    </source>
</evidence>
<name>A0ABS5VHD7_9MICO</name>
<feature type="domain" description="ANTAR" evidence="5">
    <location>
        <begin position="159"/>
        <end position="220"/>
    </location>
</feature>
<dbReference type="InterPro" id="IPR029016">
    <property type="entry name" value="GAF-like_dom_sf"/>
</dbReference>
<keyword evidence="3" id="KW-0805">Transcription regulation</keyword>
<protein>
    <submittedName>
        <fullName evidence="6">ANTAR domain-containing protein</fullName>
    </submittedName>
</protein>
<dbReference type="RefSeq" id="WP_214530049.1">
    <property type="nucleotide sequence ID" value="NZ_JAHEWN010000008.1"/>
</dbReference>
<evidence type="ECO:0000313" key="7">
    <source>
        <dbReference type="Proteomes" id="UP001519641"/>
    </source>
</evidence>
<dbReference type="InterPro" id="IPR011006">
    <property type="entry name" value="CheY-like_superfamily"/>
</dbReference>
<dbReference type="InterPro" id="IPR036388">
    <property type="entry name" value="WH-like_DNA-bd_sf"/>
</dbReference>
<keyword evidence="1" id="KW-0808">Transferase</keyword>
<evidence type="ECO:0000256" key="3">
    <source>
        <dbReference type="ARBA" id="ARBA00023015"/>
    </source>
</evidence>
<keyword evidence="2" id="KW-0418">Kinase</keyword>
<dbReference type="InterPro" id="IPR003018">
    <property type="entry name" value="GAF"/>
</dbReference>
<keyword evidence="7" id="KW-1185">Reference proteome</keyword>
<evidence type="ECO:0000256" key="4">
    <source>
        <dbReference type="ARBA" id="ARBA00023163"/>
    </source>
</evidence>
<dbReference type="SUPFAM" id="SSF55781">
    <property type="entry name" value="GAF domain-like"/>
    <property type="match status" value="1"/>
</dbReference>
<dbReference type="PROSITE" id="PS50921">
    <property type="entry name" value="ANTAR"/>
    <property type="match status" value="1"/>
</dbReference>
<accession>A0ABS5VHD7</accession>
<dbReference type="Gene3D" id="3.30.450.40">
    <property type="match status" value="1"/>
</dbReference>
<dbReference type="EMBL" id="JAHEWS010000013">
    <property type="protein sequence ID" value="MBT1588125.1"/>
    <property type="molecule type" value="Genomic_DNA"/>
</dbReference>
<reference evidence="6 7" key="1">
    <citation type="submission" date="2021-05" db="EMBL/GenBank/DDBJ databases">
        <title>Whole genome sequence of Curtobacterium flaccumfaciens pv. flaccumfaciens strain CFBP 8819.</title>
        <authorList>
            <person name="Osdaghi E."/>
            <person name="Taghouti G."/>
            <person name="Portier P."/>
            <person name="Fazliarab A."/>
            <person name="Taghavi S.M."/>
            <person name="Briand M."/>
            <person name="Le-Saux M."/>
            <person name="Jacques M.-A."/>
        </authorList>
    </citation>
    <scope>NUCLEOTIDE SEQUENCE [LARGE SCALE GENOMIC DNA]</scope>
    <source>
        <strain evidence="6 7">CFBP 8819</strain>
    </source>
</reference>
<dbReference type="Proteomes" id="UP001519641">
    <property type="component" value="Unassembled WGS sequence"/>
</dbReference>
<comment type="caution">
    <text evidence="6">The sequence shown here is derived from an EMBL/GenBank/DDBJ whole genome shotgun (WGS) entry which is preliminary data.</text>
</comment>